<feature type="compositionally biased region" description="Basic residues" evidence="1">
    <location>
        <begin position="1"/>
        <end position="16"/>
    </location>
</feature>
<organism evidence="2 3">
    <name type="scientific">Anopheles minimus</name>
    <dbReference type="NCBI Taxonomy" id="112268"/>
    <lineage>
        <taxon>Eukaryota</taxon>
        <taxon>Metazoa</taxon>
        <taxon>Ecdysozoa</taxon>
        <taxon>Arthropoda</taxon>
        <taxon>Hexapoda</taxon>
        <taxon>Insecta</taxon>
        <taxon>Pterygota</taxon>
        <taxon>Neoptera</taxon>
        <taxon>Endopterygota</taxon>
        <taxon>Diptera</taxon>
        <taxon>Nematocera</taxon>
        <taxon>Culicoidea</taxon>
        <taxon>Culicidae</taxon>
        <taxon>Anophelinae</taxon>
        <taxon>Anopheles</taxon>
    </lineage>
</organism>
<evidence type="ECO:0000313" key="3">
    <source>
        <dbReference type="Proteomes" id="UP000075920"/>
    </source>
</evidence>
<dbReference type="Proteomes" id="UP000075920">
    <property type="component" value="Unassembled WGS sequence"/>
</dbReference>
<evidence type="ECO:0000313" key="2">
    <source>
        <dbReference type="EnsemblMetazoa" id="AMIN014641-PA"/>
    </source>
</evidence>
<sequence>MRKKNKTNKLKQHTTTRKVSTESVPLDGVCGGVPDIECAHVVGVRRSNVHNSASKKQNSHRL</sequence>
<feature type="region of interest" description="Disordered" evidence="1">
    <location>
        <begin position="1"/>
        <end position="20"/>
    </location>
</feature>
<evidence type="ECO:0000256" key="1">
    <source>
        <dbReference type="SAM" id="MobiDB-lite"/>
    </source>
</evidence>
<reference evidence="2" key="2">
    <citation type="submission" date="2020-05" db="UniProtKB">
        <authorList>
            <consortium name="EnsemblMetazoa"/>
        </authorList>
    </citation>
    <scope>IDENTIFICATION</scope>
    <source>
        <strain evidence="2">MINIMUS1</strain>
    </source>
</reference>
<accession>A0A182WPP7</accession>
<dbReference type="EnsemblMetazoa" id="AMIN014641-RA">
    <property type="protein sequence ID" value="AMIN014641-PA"/>
    <property type="gene ID" value="AMIN014641"/>
</dbReference>
<keyword evidence="3" id="KW-1185">Reference proteome</keyword>
<proteinExistence type="predicted"/>
<dbReference type="AlphaFoldDB" id="A0A182WPP7"/>
<dbReference type="VEuPathDB" id="VectorBase:AMIN014641"/>
<protein>
    <submittedName>
        <fullName evidence="2">Uncharacterized protein</fullName>
    </submittedName>
</protein>
<reference evidence="3" key="1">
    <citation type="submission" date="2013-03" db="EMBL/GenBank/DDBJ databases">
        <title>The Genome Sequence of Anopheles minimus MINIMUS1.</title>
        <authorList>
            <consortium name="The Broad Institute Genomics Platform"/>
            <person name="Neafsey D.E."/>
            <person name="Walton C."/>
            <person name="Walker B."/>
            <person name="Young S.K."/>
            <person name="Zeng Q."/>
            <person name="Gargeya S."/>
            <person name="Fitzgerald M."/>
            <person name="Haas B."/>
            <person name="Abouelleil A."/>
            <person name="Allen A.W."/>
            <person name="Alvarado L."/>
            <person name="Arachchi H.M."/>
            <person name="Berlin A.M."/>
            <person name="Chapman S.B."/>
            <person name="Gainer-Dewar J."/>
            <person name="Goldberg J."/>
            <person name="Griggs A."/>
            <person name="Gujja S."/>
            <person name="Hansen M."/>
            <person name="Howarth C."/>
            <person name="Imamovic A."/>
            <person name="Ireland A."/>
            <person name="Larimer J."/>
            <person name="McCowan C."/>
            <person name="Murphy C."/>
            <person name="Pearson M."/>
            <person name="Poon T.W."/>
            <person name="Priest M."/>
            <person name="Roberts A."/>
            <person name="Saif S."/>
            <person name="Shea T."/>
            <person name="Sisk P."/>
            <person name="Sykes S."/>
            <person name="Wortman J."/>
            <person name="Nusbaum C."/>
            <person name="Birren B."/>
        </authorList>
    </citation>
    <scope>NUCLEOTIDE SEQUENCE [LARGE SCALE GENOMIC DNA]</scope>
    <source>
        <strain evidence="3">MINIMUS1</strain>
    </source>
</reference>
<name>A0A182WPP7_9DIPT</name>